<dbReference type="PANTHER" id="PTHR34595:SF2">
    <property type="entry name" value="BLR2978 PROTEIN"/>
    <property type="match status" value="1"/>
</dbReference>
<reference evidence="3 4" key="1">
    <citation type="submission" date="2016-10" db="EMBL/GenBank/DDBJ databases">
        <authorList>
            <person name="de Groot N.N."/>
        </authorList>
    </citation>
    <scope>NUCLEOTIDE SEQUENCE [LARGE SCALE GENOMIC DNA]</scope>
    <source>
        <strain>GEY</strain>
        <strain evidence="4">DSM 9560</strain>
    </source>
</reference>
<evidence type="ECO:0000313" key="4">
    <source>
        <dbReference type="Proteomes" id="UP000199513"/>
    </source>
</evidence>
<proteinExistence type="predicted"/>
<feature type="domain" description="DUF403" evidence="1">
    <location>
        <begin position="510"/>
        <end position="834"/>
    </location>
</feature>
<dbReference type="EMBL" id="FONY01000001">
    <property type="protein sequence ID" value="SFE44472.1"/>
    <property type="molecule type" value="Genomic_DNA"/>
</dbReference>
<protein>
    <submittedName>
        <fullName evidence="3">Uncharacterized conserved protein, circularly permuted ATPgrasp superfamily</fullName>
    </submittedName>
</protein>
<dbReference type="RefSeq" id="WP_091538464.1">
    <property type="nucleotide sequence ID" value="NZ_FONY01000001.1"/>
</dbReference>
<dbReference type="SUPFAM" id="SSF56059">
    <property type="entry name" value="Glutathione synthetase ATP-binding domain-like"/>
    <property type="match status" value="1"/>
</dbReference>
<evidence type="ECO:0000313" key="3">
    <source>
        <dbReference type="EMBL" id="SFE44472.1"/>
    </source>
</evidence>
<dbReference type="InterPro" id="IPR007296">
    <property type="entry name" value="DUF403"/>
</dbReference>
<gene>
    <name evidence="3" type="ORF">SAMN04488541_1001212</name>
</gene>
<dbReference type="InterPro" id="IPR051680">
    <property type="entry name" value="ATP-dep_Glu-Cys_Ligase-2"/>
</dbReference>
<evidence type="ECO:0000259" key="2">
    <source>
        <dbReference type="Pfam" id="PF14403"/>
    </source>
</evidence>
<dbReference type="Gene3D" id="3.40.50.11290">
    <property type="match status" value="1"/>
</dbReference>
<sequence>MTKQVEQGIKRLLALYASENICHDEMWENGSVKPHWHSLIAYMQGLGKQELTQRHEDIKKILRENGVSYNIYDDPQGMNRPWQLDPIPLIVSKEDWEVTEKGLKQRAELLNLILKDIYGEQQLIRKGFLPLELIYNHIGFLRPCFQLFKNQAYPLTFYAADTAKTADGRRWVLGDRTQAPSGIGYALENRSVMNKVMPEFFQNQHIKKLSHFIDILQNTLFDLAPQHKENPRIVLLTPGERNEAYFEHAYLASFLGYTLVQGQDLMVKDEMVWLKTLGGLEQVDVIWRRVDDAFCDPLDLRADSHLGIAGLVTALRKGNVSVVNILGSNVLENSALMAFLPNICRFYFGEDLIFPSVATWWCGQEKEKQYVLENLEHLVIKTIYPQGSTNAIFGNKLSKEALETWRTKIKAKPYLYLAQEQLEFISTPSFFNQQLEPRHAVWRCFLLGNQKNGYTVMAGGLTRSAAERNNLIISNQKGGISKDTWVISSESEAQMRPLRIHIHQQNTTISSRYAENLFWVGRYAERAKLSARLLKIVIQKYNETQLSKRKSDKKLLYNLLCALTQFTMTYPGFIGDGSKARLQKPEKELLAVAIDSSKSGSVASVVQYLMRAVYAIRNCWSADTWRILDQIDDYWKMLSQLPELNLRNIQMALDQLITHLAAFAGFNKEILNRKYELPLFELGKRIECALLSISLSRSTLTLVESAEVEHGLIETVLACQESLNTYRFKYQSYLHLQTVLDLLLLDGTHPSSLLYQLQVIQNHLKCLPKFNHFPKLNEEEKLVLEALSILQLSDTHLLASHSSKSFIREDLEKLLSKIADLLAGASTAIVSRYFSHAQIQQQLSGVQELKDL</sequence>
<dbReference type="OrthoDB" id="9803842at2"/>
<dbReference type="Gene3D" id="3.30.1490.270">
    <property type="match status" value="1"/>
</dbReference>
<dbReference type="PANTHER" id="PTHR34595">
    <property type="entry name" value="BLR5612 PROTEIN"/>
    <property type="match status" value="1"/>
</dbReference>
<evidence type="ECO:0000259" key="1">
    <source>
        <dbReference type="Pfam" id="PF04168"/>
    </source>
</evidence>
<keyword evidence="4" id="KW-1185">Reference proteome</keyword>
<accession>A0A1I2AKN3</accession>
<dbReference type="InterPro" id="IPR025841">
    <property type="entry name" value="CP_ATPgrasp_2"/>
</dbReference>
<name>A0A1I2AKN3_9BACT</name>
<feature type="domain" description="Circularly permuted ATP-grasp type 2" evidence="2">
    <location>
        <begin position="88"/>
        <end position="465"/>
    </location>
</feature>
<dbReference type="Pfam" id="PF14403">
    <property type="entry name" value="CP_ATPgrasp_2"/>
    <property type="match status" value="1"/>
</dbReference>
<dbReference type="STRING" id="1003.SAMN04488541_1001212"/>
<dbReference type="Pfam" id="PF04168">
    <property type="entry name" value="Alpha-E"/>
    <property type="match status" value="1"/>
</dbReference>
<dbReference type="AlphaFoldDB" id="A0A1I2AKN3"/>
<dbReference type="Proteomes" id="UP000199513">
    <property type="component" value="Unassembled WGS sequence"/>
</dbReference>
<organism evidence="3 4">
    <name type="scientific">Thermoflexibacter ruber</name>
    <dbReference type="NCBI Taxonomy" id="1003"/>
    <lineage>
        <taxon>Bacteria</taxon>
        <taxon>Pseudomonadati</taxon>
        <taxon>Bacteroidota</taxon>
        <taxon>Cytophagia</taxon>
        <taxon>Cytophagales</taxon>
        <taxon>Thermoflexibacteraceae</taxon>
        <taxon>Thermoflexibacter</taxon>
    </lineage>
</organism>